<proteinExistence type="predicted"/>
<evidence type="ECO:0000313" key="11">
    <source>
        <dbReference type="EMBL" id="THU55598.1"/>
    </source>
</evidence>
<feature type="compositionally biased region" description="Basic and acidic residues" evidence="9">
    <location>
        <begin position="140"/>
        <end position="168"/>
    </location>
</feature>
<evidence type="ECO:0000256" key="5">
    <source>
        <dbReference type="ARBA" id="ARBA00023125"/>
    </source>
</evidence>
<dbReference type="GO" id="GO:0008270">
    <property type="term" value="F:zinc ion binding"/>
    <property type="evidence" value="ECO:0007669"/>
    <property type="project" value="UniProtKB-KW"/>
</dbReference>
<keyword evidence="7 8" id="KW-0539">Nucleus</keyword>
<feature type="region of interest" description="Disordered" evidence="9">
    <location>
        <begin position="284"/>
        <end position="315"/>
    </location>
</feature>
<sequence length="370" mass="41443">MASHGHKGKSWLGIPIAIPTWRSCPCSSVKPRGRLGRKSQREEEEVDEDDERKQSIRTGQREMSELGDAAIKLFGKIITLQCGGDEEKALQSKVFSLNRLCIWVCVRLSLNNRDDHCVSFKSQDFREEENAPESPDSQETNEHESTRNSTPEERPSDAGGWKEKAARKPEKILPCPRCRSSDTKFCYYNNYNVNQPRHFCRNCQRYWTAGGAMRNVPVGAGRRKNRSTSHDRHVVLRFGSDAAGNNGDEQSSKESEGTSSFPVPFYPAVAQWSCTVPPGAWRTPLLSPVESSSPESSSPTIRKRSMMDDPEEAARSSVLRAFQRKVDVKDHGMEAPLLLHVNPAALSRSLSFQESSKRSAAVGERRSGLY</sequence>
<evidence type="ECO:0000256" key="4">
    <source>
        <dbReference type="ARBA" id="ARBA00023015"/>
    </source>
</evidence>
<dbReference type="EMBL" id="PYDT01000007">
    <property type="protein sequence ID" value="THU55598.1"/>
    <property type="molecule type" value="Genomic_DNA"/>
</dbReference>
<keyword evidence="4" id="KW-0805">Transcription regulation</keyword>
<dbReference type="InterPro" id="IPR045174">
    <property type="entry name" value="Dof"/>
</dbReference>
<organism evidence="11 12">
    <name type="scientific">Musa balbisiana</name>
    <name type="common">Banana</name>
    <dbReference type="NCBI Taxonomy" id="52838"/>
    <lineage>
        <taxon>Eukaryota</taxon>
        <taxon>Viridiplantae</taxon>
        <taxon>Streptophyta</taxon>
        <taxon>Embryophyta</taxon>
        <taxon>Tracheophyta</taxon>
        <taxon>Spermatophyta</taxon>
        <taxon>Magnoliopsida</taxon>
        <taxon>Liliopsida</taxon>
        <taxon>Zingiberales</taxon>
        <taxon>Musaceae</taxon>
        <taxon>Musa</taxon>
    </lineage>
</organism>
<evidence type="ECO:0000256" key="9">
    <source>
        <dbReference type="SAM" id="MobiDB-lite"/>
    </source>
</evidence>
<dbReference type="PANTHER" id="PTHR31089:SF75">
    <property type="entry name" value="CYCLIC DOF FACTOR 2"/>
    <property type="match status" value="1"/>
</dbReference>
<keyword evidence="2 8" id="KW-0863">Zinc-finger</keyword>
<dbReference type="GO" id="GO:0003677">
    <property type="term" value="F:DNA binding"/>
    <property type="evidence" value="ECO:0007669"/>
    <property type="project" value="UniProtKB-UniRule"/>
</dbReference>
<dbReference type="PANTHER" id="PTHR31089">
    <property type="entry name" value="CYCLIC DOF FACTOR 2"/>
    <property type="match status" value="1"/>
</dbReference>
<keyword evidence="5 8" id="KW-0238">DNA-binding</keyword>
<feature type="domain" description="Dof-type" evidence="10">
    <location>
        <begin position="173"/>
        <end position="227"/>
    </location>
</feature>
<reference evidence="11 12" key="1">
    <citation type="journal article" date="2019" name="Nat. Plants">
        <title>Genome sequencing of Musa balbisiana reveals subgenome evolution and function divergence in polyploid bananas.</title>
        <authorList>
            <person name="Yao X."/>
        </authorList>
    </citation>
    <scope>NUCLEOTIDE SEQUENCE [LARGE SCALE GENOMIC DNA]</scope>
    <source>
        <strain evidence="12">cv. DH-PKW</strain>
        <tissue evidence="11">Leaves</tissue>
    </source>
</reference>
<dbReference type="PROSITE" id="PS01361">
    <property type="entry name" value="ZF_DOF_1"/>
    <property type="match status" value="1"/>
</dbReference>
<dbReference type="PROSITE" id="PS50884">
    <property type="entry name" value="ZF_DOF_2"/>
    <property type="match status" value="1"/>
</dbReference>
<dbReference type="Pfam" id="PF02701">
    <property type="entry name" value="Zn_ribbon_Dof"/>
    <property type="match status" value="1"/>
</dbReference>
<evidence type="ECO:0000313" key="12">
    <source>
        <dbReference type="Proteomes" id="UP000317650"/>
    </source>
</evidence>
<keyword evidence="6" id="KW-0804">Transcription</keyword>
<evidence type="ECO:0000256" key="7">
    <source>
        <dbReference type="ARBA" id="ARBA00023242"/>
    </source>
</evidence>
<accession>A0A4S8J2K7</accession>
<feature type="region of interest" description="Disordered" evidence="9">
    <location>
        <begin position="25"/>
        <end position="62"/>
    </location>
</feature>
<comment type="subcellular location">
    <subcellularLocation>
        <location evidence="8">Nucleus</location>
    </subcellularLocation>
</comment>
<dbReference type="Proteomes" id="UP000317650">
    <property type="component" value="Chromosome 11"/>
</dbReference>
<keyword evidence="3" id="KW-0862">Zinc</keyword>
<keyword evidence="1" id="KW-0479">Metal-binding</keyword>
<name>A0A4S8J2K7_MUSBA</name>
<evidence type="ECO:0000256" key="1">
    <source>
        <dbReference type="ARBA" id="ARBA00022723"/>
    </source>
</evidence>
<feature type="compositionally biased region" description="Low complexity" evidence="9">
    <location>
        <begin position="284"/>
        <end position="299"/>
    </location>
</feature>
<gene>
    <name evidence="11" type="ORF">C4D60_Mb11t08270</name>
</gene>
<protein>
    <recommendedName>
        <fullName evidence="10">Dof-type domain-containing protein</fullName>
    </recommendedName>
</protein>
<comment type="caution">
    <text evidence="11">The sequence shown here is derived from an EMBL/GenBank/DDBJ whole genome shotgun (WGS) entry which is preliminary data.</text>
</comment>
<evidence type="ECO:0000256" key="3">
    <source>
        <dbReference type="ARBA" id="ARBA00022833"/>
    </source>
</evidence>
<dbReference type="InterPro" id="IPR003851">
    <property type="entry name" value="Znf_Dof"/>
</dbReference>
<evidence type="ECO:0000256" key="2">
    <source>
        <dbReference type="ARBA" id="ARBA00022771"/>
    </source>
</evidence>
<feature type="region of interest" description="Disordered" evidence="9">
    <location>
        <begin position="124"/>
        <end position="168"/>
    </location>
</feature>
<dbReference type="AlphaFoldDB" id="A0A4S8J2K7"/>
<keyword evidence="12" id="KW-1185">Reference proteome</keyword>
<evidence type="ECO:0000259" key="10">
    <source>
        <dbReference type="PROSITE" id="PS50884"/>
    </source>
</evidence>
<feature type="region of interest" description="Disordered" evidence="9">
    <location>
        <begin position="217"/>
        <end position="260"/>
    </location>
</feature>
<feature type="region of interest" description="Disordered" evidence="9">
    <location>
        <begin position="350"/>
        <end position="370"/>
    </location>
</feature>
<dbReference type="GO" id="GO:0005634">
    <property type="term" value="C:nucleus"/>
    <property type="evidence" value="ECO:0007669"/>
    <property type="project" value="UniProtKB-SubCell"/>
</dbReference>
<feature type="compositionally biased region" description="Basic and acidic residues" evidence="9">
    <location>
        <begin position="51"/>
        <end position="62"/>
    </location>
</feature>
<evidence type="ECO:0000256" key="8">
    <source>
        <dbReference type="PROSITE-ProRule" id="PRU00071"/>
    </source>
</evidence>
<dbReference type="GO" id="GO:0003700">
    <property type="term" value="F:DNA-binding transcription factor activity"/>
    <property type="evidence" value="ECO:0007669"/>
    <property type="project" value="InterPro"/>
</dbReference>
<evidence type="ECO:0000256" key="6">
    <source>
        <dbReference type="ARBA" id="ARBA00023163"/>
    </source>
</evidence>